<comment type="caution">
    <text evidence="2">The sequence shown here is derived from an EMBL/GenBank/DDBJ whole genome shotgun (WGS) entry which is preliminary data.</text>
</comment>
<reference evidence="2 3" key="1">
    <citation type="journal article" date="2018" name="Sci. Data">
        <title>The draft genome sequence of cork oak.</title>
        <authorList>
            <person name="Ramos A.M."/>
            <person name="Usie A."/>
            <person name="Barbosa P."/>
            <person name="Barros P.M."/>
            <person name="Capote T."/>
            <person name="Chaves I."/>
            <person name="Simoes F."/>
            <person name="Abreu I."/>
            <person name="Carrasquinho I."/>
            <person name="Faro C."/>
            <person name="Guimaraes J.B."/>
            <person name="Mendonca D."/>
            <person name="Nobrega F."/>
            <person name="Rodrigues L."/>
            <person name="Saibo N.J.M."/>
            <person name="Varela M.C."/>
            <person name="Egas C."/>
            <person name="Matos J."/>
            <person name="Miguel C.M."/>
            <person name="Oliveira M.M."/>
            <person name="Ricardo C.P."/>
            <person name="Goncalves S."/>
        </authorList>
    </citation>
    <scope>NUCLEOTIDE SEQUENCE [LARGE SCALE GENOMIC DNA]</scope>
    <source>
        <strain evidence="3">cv. HL8</strain>
    </source>
</reference>
<feature type="domain" description="(S)-ureidoglycine aminohydrolase cupin" evidence="1">
    <location>
        <begin position="147"/>
        <end position="195"/>
    </location>
</feature>
<protein>
    <recommendedName>
        <fullName evidence="1">(S)-ureidoglycine aminohydrolase cupin domain-containing protein</fullName>
    </recommendedName>
</protein>
<dbReference type="Gene3D" id="2.60.120.10">
    <property type="entry name" value="Jelly Rolls"/>
    <property type="match status" value="2"/>
</dbReference>
<dbReference type="PANTHER" id="PTHR33271:SF22">
    <property type="entry name" value="OS04G0445200 PROTEIN"/>
    <property type="match status" value="1"/>
</dbReference>
<sequence length="198" mass="21675">MACVGSLMPRPSQCLMYATTATTTCKTKHSSSLLPFTYPRNSSRRRIVSVRAESSSSMATESEKLGIKIERNPPDSKLTQLGVRNWPKWGCPPSKFPWTYDTKEICYLLEGKVKVTPDGSSESVEIGAGDLVEFPKGMSCTWDVSVEICYLLEGKVKVTPDGSSESVEIGAGDLVEFPKGMSCTWDVSVGVDKHYNMG</sequence>
<dbReference type="Pfam" id="PF05899">
    <property type="entry name" value="Cupin_3"/>
    <property type="match status" value="2"/>
</dbReference>
<dbReference type="AlphaFoldDB" id="A0AAW0JEX2"/>
<dbReference type="InterPro" id="IPR008579">
    <property type="entry name" value="UGlyAH_Cupin_dom"/>
</dbReference>
<evidence type="ECO:0000313" key="3">
    <source>
        <dbReference type="Proteomes" id="UP000237347"/>
    </source>
</evidence>
<feature type="domain" description="(S)-ureidoglycine aminohydrolase cupin" evidence="1">
    <location>
        <begin position="79"/>
        <end position="146"/>
    </location>
</feature>
<evidence type="ECO:0000313" key="2">
    <source>
        <dbReference type="EMBL" id="KAK7825409.1"/>
    </source>
</evidence>
<dbReference type="SUPFAM" id="SSF51182">
    <property type="entry name" value="RmlC-like cupins"/>
    <property type="match status" value="2"/>
</dbReference>
<dbReference type="Proteomes" id="UP000237347">
    <property type="component" value="Unassembled WGS sequence"/>
</dbReference>
<evidence type="ECO:0000259" key="1">
    <source>
        <dbReference type="Pfam" id="PF05899"/>
    </source>
</evidence>
<dbReference type="PANTHER" id="PTHR33271">
    <property type="entry name" value="OS04G0445200 PROTEIN"/>
    <property type="match status" value="1"/>
</dbReference>
<dbReference type="InterPro" id="IPR014710">
    <property type="entry name" value="RmlC-like_jellyroll"/>
</dbReference>
<keyword evidence="3" id="KW-1185">Reference proteome</keyword>
<gene>
    <name evidence="2" type="ORF">CFP56_033113</name>
</gene>
<dbReference type="InterPro" id="IPR011051">
    <property type="entry name" value="RmlC_Cupin_sf"/>
</dbReference>
<dbReference type="CDD" id="cd02227">
    <property type="entry name" value="cupin_TM1112-like"/>
    <property type="match status" value="1"/>
</dbReference>
<accession>A0AAW0JEX2</accession>
<name>A0AAW0JEX2_QUESU</name>
<dbReference type="EMBL" id="PKMF04000575">
    <property type="protein sequence ID" value="KAK7825409.1"/>
    <property type="molecule type" value="Genomic_DNA"/>
</dbReference>
<proteinExistence type="predicted"/>
<organism evidence="2 3">
    <name type="scientific">Quercus suber</name>
    <name type="common">Cork oak</name>
    <dbReference type="NCBI Taxonomy" id="58331"/>
    <lineage>
        <taxon>Eukaryota</taxon>
        <taxon>Viridiplantae</taxon>
        <taxon>Streptophyta</taxon>
        <taxon>Embryophyta</taxon>
        <taxon>Tracheophyta</taxon>
        <taxon>Spermatophyta</taxon>
        <taxon>Magnoliopsida</taxon>
        <taxon>eudicotyledons</taxon>
        <taxon>Gunneridae</taxon>
        <taxon>Pentapetalae</taxon>
        <taxon>rosids</taxon>
        <taxon>fabids</taxon>
        <taxon>Fagales</taxon>
        <taxon>Fagaceae</taxon>
        <taxon>Quercus</taxon>
    </lineage>
</organism>